<comment type="caution">
    <text evidence="1">The sequence shown here is derived from an EMBL/GenBank/DDBJ whole genome shotgun (WGS) entry which is preliminary data.</text>
</comment>
<accession>A0A2R5ESQ8</accession>
<proteinExistence type="predicted"/>
<evidence type="ECO:0008006" key="3">
    <source>
        <dbReference type="Google" id="ProtNLM"/>
    </source>
</evidence>
<dbReference type="RefSeq" id="WP_108994375.1">
    <property type="nucleotide sequence ID" value="NZ_BDQX01000248.1"/>
</dbReference>
<protein>
    <recommendedName>
        <fullName evidence="3">DUF3626 domain-containing protein</fullName>
    </recommendedName>
</protein>
<organism evidence="1 2">
    <name type="scientific">Paenibacillus agaridevorans</name>
    <dbReference type="NCBI Taxonomy" id="171404"/>
    <lineage>
        <taxon>Bacteria</taxon>
        <taxon>Bacillati</taxon>
        <taxon>Bacillota</taxon>
        <taxon>Bacilli</taxon>
        <taxon>Bacillales</taxon>
        <taxon>Paenibacillaceae</taxon>
        <taxon>Paenibacillus</taxon>
    </lineage>
</organism>
<dbReference type="EMBL" id="BDQX01000248">
    <property type="protein sequence ID" value="GBG09710.1"/>
    <property type="molecule type" value="Genomic_DNA"/>
</dbReference>
<name>A0A2R5ESQ8_9BACL</name>
<dbReference type="InterPro" id="IPR022074">
    <property type="entry name" value="DUF3626"/>
</dbReference>
<evidence type="ECO:0000313" key="1">
    <source>
        <dbReference type="EMBL" id="GBG09710.1"/>
    </source>
</evidence>
<reference evidence="1 2" key="1">
    <citation type="submission" date="2017-08" db="EMBL/GenBank/DDBJ databases">
        <title>Substantial Increase in Enzyme Production by Combined Drug-Resistance Mutations in Paenibacillus agaridevorans.</title>
        <authorList>
            <person name="Tanaka Y."/>
            <person name="Funane K."/>
            <person name="Hosaka T."/>
            <person name="Shiwa Y."/>
            <person name="Fujita N."/>
            <person name="Miyazaki T."/>
            <person name="Yoshikawa H."/>
            <person name="Murakami K."/>
            <person name="Kasahara K."/>
            <person name="Inaoka T."/>
            <person name="Hiraga Y."/>
            <person name="Ochi K."/>
        </authorList>
    </citation>
    <scope>NUCLEOTIDE SEQUENCE [LARGE SCALE GENOMIC DNA]</scope>
    <source>
        <strain evidence="1 2">T-3040</strain>
    </source>
</reference>
<dbReference type="Proteomes" id="UP000245202">
    <property type="component" value="Unassembled WGS sequence"/>
</dbReference>
<sequence>MSNNRQLTHAQNLSIKYIGEHAFSRKEEAITLIKEILQMSNIQWDMYENALAKLRTNARIALHFHPDRPLADMKCVAQALLEQGAYRSQFETHISNGGLSAYLGGARDLWEKNLFNGAYHIDGASISERPKYGALDVMLHADGPSPRFGSCFFLLSPSVSSRSTYTYGDSNNDRPEKGTLEEFDIVIAALLNDVFFRESALGERDVTPGKLIDHLLYNLDQPYRYSLDDIPRRNLNHYIEAQIHGDISLAVDVEMLVADSSFKGTQVGSLLEQLCLKYSIKLIWNIGPYLLVEEVPTDFRGPTMPSLAKRIAKNGYIDASIIGEAVNDLKSNPTKWYDRGSYAEVLQELKLLWHVLVRFGKPSTV</sequence>
<dbReference type="AlphaFoldDB" id="A0A2R5ESQ8"/>
<dbReference type="Pfam" id="PF12294">
    <property type="entry name" value="DUF3626"/>
    <property type="match status" value="1"/>
</dbReference>
<keyword evidence="2" id="KW-1185">Reference proteome</keyword>
<gene>
    <name evidence="1" type="ORF">PAT3040_04370</name>
</gene>
<evidence type="ECO:0000313" key="2">
    <source>
        <dbReference type="Proteomes" id="UP000245202"/>
    </source>
</evidence>